<dbReference type="InterPro" id="IPR000898">
    <property type="entry name" value="Indolamine_dOase"/>
</dbReference>
<dbReference type="GO" id="GO:0020037">
    <property type="term" value="F:heme binding"/>
    <property type="evidence" value="ECO:0007669"/>
    <property type="project" value="UniProtKB-UniRule"/>
</dbReference>
<dbReference type="Proteomes" id="UP000315522">
    <property type="component" value="Unassembled WGS sequence"/>
</dbReference>
<keyword evidence="3 4" id="KW-0408">Iron</keyword>
<dbReference type="AlphaFoldDB" id="A0A559MGW7"/>
<dbReference type="GO" id="GO:0019441">
    <property type="term" value="P:L-tryptophan catabolic process to kynurenine"/>
    <property type="evidence" value="ECO:0007669"/>
    <property type="project" value="UniProtKB-UniRule"/>
</dbReference>
<dbReference type="FunFam" id="1.20.58.480:FF:000004">
    <property type="entry name" value="Indoleamine 2,3-dioxygenase subfamily"/>
    <property type="match status" value="1"/>
</dbReference>
<feature type="binding site" description="proximal binding residue" evidence="4">
    <location>
        <position position="357"/>
    </location>
    <ligand>
        <name>heme b</name>
        <dbReference type="ChEBI" id="CHEBI:60344"/>
    </ligand>
    <ligandPart>
        <name>Fe</name>
        <dbReference type="ChEBI" id="CHEBI:18248"/>
    </ligandPart>
</feature>
<dbReference type="PANTHER" id="PTHR28657:SF10">
    <property type="entry name" value="INDOLEAMINE 2,3-DIOXYGENASE"/>
    <property type="match status" value="1"/>
</dbReference>
<dbReference type="Gene3D" id="1.20.58.480">
    <property type="match status" value="1"/>
</dbReference>
<dbReference type="GO" id="GO:0033754">
    <property type="term" value="F:indoleamine 2,3-dioxygenase activity"/>
    <property type="evidence" value="ECO:0007669"/>
    <property type="project" value="UniProtKB-EC"/>
</dbReference>
<organism evidence="6 7">
    <name type="scientific">Lachnellula willkommii</name>
    <dbReference type="NCBI Taxonomy" id="215461"/>
    <lineage>
        <taxon>Eukaryota</taxon>
        <taxon>Fungi</taxon>
        <taxon>Dikarya</taxon>
        <taxon>Ascomycota</taxon>
        <taxon>Pezizomycotina</taxon>
        <taxon>Leotiomycetes</taxon>
        <taxon>Helotiales</taxon>
        <taxon>Lachnaceae</taxon>
        <taxon>Lachnellula</taxon>
    </lineage>
</organism>
<dbReference type="PANTHER" id="PTHR28657">
    <property type="entry name" value="INDOLEAMINE 2,3-DIOXYGENASE"/>
    <property type="match status" value="1"/>
</dbReference>
<comment type="similarity">
    <text evidence="1 5">Belongs to the indoleamine 2,3-dioxygenase family.</text>
</comment>
<keyword evidence="5 6" id="KW-0223">Dioxygenase</keyword>
<sequence>MPHNTATMLPALEVNLEAFGVSQNGFLPEELPLQRLSDPYYEAWETIIRELPTLLKTKSFRGKADKLEVLSTLRLTEMREWQRAYLVLAFFTHSYIWEAGGPSECLPPAISVPFLDVASHLSLPPTATYAAFNLWNFTSISSGVIPSKIENLRTLHTFTGTRDEEWFFLISVAIEAHGAAIIPVMLKAINAARSNNPEVVVNALIKFSKCVREVGVILKRMDEGCDPDVFYNQIRPFLAGSKNMMLAGLPNGVFYDEGDGKGKWRQYSGGSNAQSSLIQFFDVALGVEHSLTGAAKGSKPGFLQEMRNYMPGPHRQFLQHVESISNIREYAERCIDAGVGEAYNEAIEELSKFRNIHIQIVTRYIITPSRQQVPPSTAGMNLAIASANGDTEDLHGTGGTQLLPFLKQSRDETMNSAL</sequence>
<name>A0A559MGW7_9HELO</name>
<comment type="caution">
    <text evidence="6">The sequence shown here is derived from an EMBL/GenBank/DDBJ whole genome shotgun (WGS) entry which is preliminary data.</text>
</comment>
<dbReference type="PROSITE" id="PS00876">
    <property type="entry name" value="IDO_1"/>
    <property type="match status" value="1"/>
</dbReference>
<reference evidence="6 7" key="1">
    <citation type="submission" date="2018-05" db="EMBL/GenBank/DDBJ databases">
        <title>Genome sequencing and assembly of the regulated plant pathogen Lachnellula willkommii and related sister species for the development of diagnostic species identification markers.</title>
        <authorList>
            <person name="Giroux E."/>
            <person name="Bilodeau G."/>
        </authorList>
    </citation>
    <scope>NUCLEOTIDE SEQUENCE [LARGE SCALE GENOMIC DNA]</scope>
    <source>
        <strain evidence="6 7">CBS 172.35</strain>
    </source>
</reference>
<evidence type="ECO:0000256" key="1">
    <source>
        <dbReference type="ARBA" id="ARBA00007119"/>
    </source>
</evidence>
<evidence type="ECO:0000256" key="4">
    <source>
        <dbReference type="PIRSR" id="PIRSR600898-1"/>
    </source>
</evidence>
<dbReference type="GO" id="GO:0034354">
    <property type="term" value="P:'de novo' NAD+ biosynthetic process from L-tryptophan"/>
    <property type="evidence" value="ECO:0007669"/>
    <property type="project" value="TreeGrafter"/>
</dbReference>
<keyword evidence="4 5" id="KW-0349">Heme</keyword>
<dbReference type="GO" id="GO:0046872">
    <property type="term" value="F:metal ion binding"/>
    <property type="evidence" value="ECO:0007669"/>
    <property type="project" value="UniProtKB-UniRule"/>
</dbReference>
<evidence type="ECO:0000256" key="2">
    <source>
        <dbReference type="ARBA" id="ARBA00022723"/>
    </source>
</evidence>
<dbReference type="SUPFAM" id="SSF140959">
    <property type="entry name" value="Indolic compounds 2,3-dioxygenase-like"/>
    <property type="match status" value="1"/>
</dbReference>
<protein>
    <recommendedName>
        <fullName evidence="5">Indoleamine 2,3-dioxygenase</fullName>
        <ecNumber evidence="5">1.13.11.52</ecNumber>
    </recommendedName>
</protein>
<evidence type="ECO:0000313" key="6">
    <source>
        <dbReference type="EMBL" id="TVY92182.1"/>
    </source>
</evidence>
<keyword evidence="2 4" id="KW-0479">Metal-binding</keyword>
<keyword evidence="5" id="KW-0560">Oxidoreductase</keyword>
<evidence type="ECO:0000256" key="3">
    <source>
        <dbReference type="ARBA" id="ARBA00023004"/>
    </source>
</evidence>
<gene>
    <name evidence="6" type="primary">BNA2_1</name>
    <name evidence="6" type="ORF">LAWI1_G001890</name>
</gene>
<dbReference type="EMBL" id="QGML01000370">
    <property type="protein sequence ID" value="TVY92182.1"/>
    <property type="molecule type" value="Genomic_DNA"/>
</dbReference>
<feature type="non-terminal residue" evidence="6">
    <location>
        <position position="418"/>
    </location>
</feature>
<dbReference type="PROSITE" id="PS00877">
    <property type="entry name" value="IDO_2"/>
    <property type="match status" value="1"/>
</dbReference>
<proteinExistence type="inferred from homology"/>
<comment type="catalytic activity">
    <reaction evidence="5">
        <text>L-tryptophan + O2 = N-formyl-L-kynurenine</text>
        <dbReference type="Rhea" id="RHEA:24536"/>
        <dbReference type="ChEBI" id="CHEBI:15379"/>
        <dbReference type="ChEBI" id="CHEBI:57912"/>
        <dbReference type="ChEBI" id="CHEBI:58629"/>
    </reaction>
</comment>
<accession>A0A559MGW7</accession>
<dbReference type="GO" id="GO:0005737">
    <property type="term" value="C:cytoplasm"/>
    <property type="evidence" value="ECO:0007669"/>
    <property type="project" value="TreeGrafter"/>
</dbReference>
<dbReference type="EC" id="1.13.11.52" evidence="5"/>
<dbReference type="InterPro" id="IPR037217">
    <property type="entry name" value="Trp/Indoleamine_2_3_dOase-like"/>
</dbReference>
<evidence type="ECO:0000313" key="7">
    <source>
        <dbReference type="Proteomes" id="UP000315522"/>
    </source>
</evidence>
<keyword evidence="7" id="KW-1185">Reference proteome</keyword>
<dbReference type="Pfam" id="PF01231">
    <property type="entry name" value="IDO"/>
    <property type="match status" value="1"/>
</dbReference>
<comment type="function">
    <text evidence="5">Produces N-formyl-kynurenine through the oxidation of tryptophan.</text>
</comment>
<evidence type="ECO:0000256" key="5">
    <source>
        <dbReference type="RuleBase" id="RU369119"/>
    </source>
</evidence>